<dbReference type="InterPro" id="IPR017456">
    <property type="entry name" value="CTP_synthase_N"/>
</dbReference>
<dbReference type="Pfam" id="PF06418">
    <property type="entry name" value="CTP_synth_N"/>
    <property type="match status" value="1"/>
</dbReference>
<dbReference type="EMBL" id="JARAOO010000003">
    <property type="protein sequence ID" value="KAJ7977629.1"/>
    <property type="molecule type" value="Genomic_DNA"/>
</dbReference>
<protein>
    <submittedName>
        <fullName evidence="2">CTP synthase family protein</fullName>
    </submittedName>
</protein>
<dbReference type="Proteomes" id="UP001163823">
    <property type="component" value="Chromosome 3"/>
</dbReference>
<reference evidence="2" key="1">
    <citation type="journal article" date="2023" name="Science">
        <title>Elucidation of the pathway for biosynthesis of saponin adjuvants from the soapbark tree.</title>
        <authorList>
            <person name="Reed J."/>
            <person name="Orme A."/>
            <person name="El-Demerdash A."/>
            <person name="Owen C."/>
            <person name="Martin L.B.B."/>
            <person name="Misra R.C."/>
            <person name="Kikuchi S."/>
            <person name="Rejzek M."/>
            <person name="Martin A.C."/>
            <person name="Harkess A."/>
            <person name="Leebens-Mack J."/>
            <person name="Louveau T."/>
            <person name="Stephenson M.J."/>
            <person name="Osbourn A."/>
        </authorList>
    </citation>
    <scope>NUCLEOTIDE SEQUENCE</scope>
    <source>
        <strain evidence="2">S10</strain>
    </source>
</reference>
<dbReference type="GO" id="GO:0003883">
    <property type="term" value="F:CTP synthase activity"/>
    <property type="evidence" value="ECO:0007669"/>
    <property type="project" value="InterPro"/>
</dbReference>
<dbReference type="KEGG" id="qsa:O6P43_007226"/>
<comment type="caution">
    <text evidence="2">The sequence shown here is derived from an EMBL/GenBank/DDBJ whole genome shotgun (WGS) entry which is preliminary data.</text>
</comment>
<dbReference type="GO" id="GO:0042802">
    <property type="term" value="F:identical protein binding"/>
    <property type="evidence" value="ECO:0007669"/>
    <property type="project" value="TreeGrafter"/>
</dbReference>
<dbReference type="Gene3D" id="3.40.50.300">
    <property type="entry name" value="P-loop containing nucleotide triphosphate hydrolases"/>
    <property type="match status" value="1"/>
</dbReference>
<dbReference type="PANTHER" id="PTHR11550">
    <property type="entry name" value="CTP SYNTHASE"/>
    <property type="match status" value="1"/>
</dbReference>
<evidence type="ECO:0000313" key="2">
    <source>
        <dbReference type="EMBL" id="KAJ7977629.1"/>
    </source>
</evidence>
<feature type="domain" description="CTP synthase N-terminal" evidence="1">
    <location>
        <begin position="38"/>
        <end position="98"/>
    </location>
</feature>
<evidence type="ECO:0000313" key="3">
    <source>
        <dbReference type="Proteomes" id="UP001163823"/>
    </source>
</evidence>
<dbReference type="SUPFAM" id="SSF52540">
    <property type="entry name" value="P-loop containing nucleoside triphosphate hydrolases"/>
    <property type="match status" value="1"/>
</dbReference>
<dbReference type="InterPro" id="IPR004468">
    <property type="entry name" value="CTP_synthase"/>
</dbReference>
<proteinExistence type="predicted"/>
<dbReference type="GO" id="GO:0019856">
    <property type="term" value="P:pyrimidine nucleobase biosynthetic process"/>
    <property type="evidence" value="ECO:0007669"/>
    <property type="project" value="TreeGrafter"/>
</dbReference>
<dbReference type="InterPro" id="IPR027417">
    <property type="entry name" value="P-loop_NTPase"/>
</dbReference>
<keyword evidence="3" id="KW-1185">Reference proteome</keyword>
<name>A0AAD7Q9W2_QUISA</name>
<sequence>MVFVLDDSGEVDLDLNYERFLDIRLTRDNNITTGKIYQVVPHITDAIKDWIESVALIPVDVKEGPADVCVIELGGTVGDIESMPFSEALRQLSFLVGTITQSMWMKGISLEVIGNLLEARLKFVGKDESRKRTEILELQSHPFM</sequence>
<dbReference type="GO" id="GO:0006241">
    <property type="term" value="P:CTP biosynthetic process"/>
    <property type="evidence" value="ECO:0007669"/>
    <property type="project" value="TreeGrafter"/>
</dbReference>
<gene>
    <name evidence="2" type="ORF">O6P43_007226</name>
</gene>
<dbReference type="PANTHER" id="PTHR11550:SF40">
    <property type="entry name" value="CTP SYNTHASE"/>
    <property type="match status" value="1"/>
</dbReference>
<evidence type="ECO:0000259" key="1">
    <source>
        <dbReference type="Pfam" id="PF06418"/>
    </source>
</evidence>
<organism evidence="2 3">
    <name type="scientific">Quillaja saponaria</name>
    <name type="common">Soap bark tree</name>
    <dbReference type="NCBI Taxonomy" id="32244"/>
    <lineage>
        <taxon>Eukaryota</taxon>
        <taxon>Viridiplantae</taxon>
        <taxon>Streptophyta</taxon>
        <taxon>Embryophyta</taxon>
        <taxon>Tracheophyta</taxon>
        <taxon>Spermatophyta</taxon>
        <taxon>Magnoliopsida</taxon>
        <taxon>eudicotyledons</taxon>
        <taxon>Gunneridae</taxon>
        <taxon>Pentapetalae</taxon>
        <taxon>rosids</taxon>
        <taxon>fabids</taxon>
        <taxon>Fabales</taxon>
        <taxon>Quillajaceae</taxon>
        <taxon>Quillaja</taxon>
    </lineage>
</organism>
<dbReference type="AlphaFoldDB" id="A0AAD7Q9W2"/>
<accession>A0AAD7Q9W2</accession>